<dbReference type="Proteomes" id="UP000887127">
    <property type="component" value="Unassembled WGS sequence"/>
</dbReference>
<evidence type="ECO:0000313" key="3">
    <source>
        <dbReference type="Proteomes" id="UP000887127"/>
    </source>
</evidence>
<evidence type="ECO:0008006" key="4">
    <source>
        <dbReference type="Google" id="ProtNLM"/>
    </source>
</evidence>
<feature type="transmembrane region" description="Helical" evidence="1">
    <location>
        <begin position="281"/>
        <end position="300"/>
    </location>
</feature>
<comment type="caution">
    <text evidence="2">The sequence shown here is derived from an EMBL/GenBank/DDBJ whole genome shotgun (WGS) entry which is preliminary data.</text>
</comment>
<keyword evidence="1" id="KW-0812">Transmembrane</keyword>
<sequence>MIILKNKPIKLWILCSLLSFFLLISCLYEPFLSKILTLRVEKTLIAGEINYPPFTPLEVPPFGTDIIGFTIFAKIIQGFKYTFFIGLLLSFFQIVSSLIINSLLIYKFGEKFLLPIFLYFDKLFSLIPKPFLLLLLIGPYYSALSFNTDNVQPQANLKFIIIQLFILFLIGIPNLVKLYHTELTFLFKQDFSLVSQTLGSSKIRTVSYSFRPQITELTVNLFFNILIKNLSLFIYLAYFNLYLGGSLVTKLDESATYTASISNEWSGLIGQNINNLASTPWTILIPLGFYSVLIFLLVRIKRYLMEEGAKSIHSSK</sequence>
<keyword evidence="1" id="KW-1133">Transmembrane helix</keyword>
<dbReference type="AlphaFoldDB" id="A0AAV3WTY4"/>
<dbReference type="PANTHER" id="PTHR43839">
    <property type="entry name" value="OPPC IN A BINDING PROTEIN-DEPENDENT TRANSPORT SYSTEM"/>
    <property type="match status" value="1"/>
</dbReference>
<dbReference type="RefSeq" id="WP_236048876.1">
    <property type="nucleotide sequence ID" value="NZ_BJVX01000008.1"/>
</dbReference>
<feature type="transmembrane region" description="Helical" evidence="1">
    <location>
        <begin position="116"/>
        <end position="137"/>
    </location>
</feature>
<keyword evidence="1" id="KW-0472">Membrane</keyword>
<reference evidence="2" key="1">
    <citation type="submission" date="2019-08" db="EMBL/GenBank/DDBJ databases">
        <title>Marinilactibacillus psychrotolerans M13-2T whole genome sequencing project.</title>
        <authorList>
            <person name="Ishikawa M."/>
            <person name="Suzuki T."/>
            <person name="Matsutani M."/>
        </authorList>
    </citation>
    <scope>NUCLEOTIDE SEQUENCE</scope>
    <source>
        <strain evidence="2">M13-2T</strain>
    </source>
</reference>
<organism evidence="2 3">
    <name type="scientific">Marinilactibacillus psychrotolerans</name>
    <dbReference type="NCBI Taxonomy" id="191770"/>
    <lineage>
        <taxon>Bacteria</taxon>
        <taxon>Bacillati</taxon>
        <taxon>Bacillota</taxon>
        <taxon>Bacilli</taxon>
        <taxon>Lactobacillales</taxon>
        <taxon>Carnobacteriaceae</taxon>
        <taxon>Marinilactibacillus</taxon>
    </lineage>
</organism>
<name>A0AAV3WTY4_9LACT</name>
<dbReference type="PANTHER" id="PTHR43839:SF3">
    <property type="entry name" value="OLIGOPEPTIDE ABC TRANSPORTER, PERMEASE PROTEIN"/>
    <property type="match status" value="1"/>
</dbReference>
<dbReference type="GeneID" id="96911355"/>
<evidence type="ECO:0000313" key="2">
    <source>
        <dbReference type="EMBL" id="GEQ36168.1"/>
    </source>
</evidence>
<evidence type="ECO:0000256" key="1">
    <source>
        <dbReference type="SAM" id="Phobius"/>
    </source>
</evidence>
<gene>
    <name evidence="2" type="ORF">M132T_16760</name>
</gene>
<feature type="transmembrane region" description="Helical" evidence="1">
    <location>
        <begin position="217"/>
        <end position="238"/>
    </location>
</feature>
<dbReference type="EMBL" id="BKBI01000011">
    <property type="protein sequence ID" value="GEQ36168.1"/>
    <property type="molecule type" value="Genomic_DNA"/>
</dbReference>
<dbReference type="PROSITE" id="PS51257">
    <property type="entry name" value="PROKAR_LIPOPROTEIN"/>
    <property type="match status" value="1"/>
</dbReference>
<feature type="transmembrane region" description="Helical" evidence="1">
    <location>
        <begin position="157"/>
        <end position="176"/>
    </location>
</feature>
<feature type="transmembrane region" description="Helical" evidence="1">
    <location>
        <begin position="81"/>
        <end position="104"/>
    </location>
</feature>
<protein>
    <recommendedName>
        <fullName evidence="4">Peptide ABC transporter permease</fullName>
    </recommendedName>
</protein>
<accession>A0AAV3WTY4</accession>
<proteinExistence type="predicted"/>